<evidence type="ECO:0000313" key="3">
    <source>
        <dbReference type="Proteomes" id="UP001523219"/>
    </source>
</evidence>
<evidence type="ECO:0000313" key="2">
    <source>
        <dbReference type="EMBL" id="MCN9241801.1"/>
    </source>
</evidence>
<feature type="transmembrane region" description="Helical" evidence="1">
    <location>
        <begin position="217"/>
        <end position="238"/>
    </location>
</feature>
<dbReference type="NCBIfam" id="NF038065">
    <property type="entry name" value="Pr6Pr"/>
    <property type="match status" value="1"/>
</dbReference>
<comment type="caution">
    <text evidence="2">The sequence shown here is derived from an EMBL/GenBank/DDBJ whole genome shotgun (WGS) entry which is preliminary data.</text>
</comment>
<proteinExistence type="predicted"/>
<dbReference type="InterPro" id="IPR049713">
    <property type="entry name" value="Pr6Pr-like"/>
</dbReference>
<feature type="transmembrane region" description="Helical" evidence="1">
    <location>
        <begin position="100"/>
        <end position="119"/>
    </location>
</feature>
<dbReference type="EMBL" id="JAMWMR010000009">
    <property type="protein sequence ID" value="MCN9241801.1"/>
    <property type="molecule type" value="Genomic_DNA"/>
</dbReference>
<keyword evidence="1" id="KW-0812">Transmembrane</keyword>
<protein>
    <submittedName>
        <fullName evidence="2">Pr6Pr family membrane protein</fullName>
    </submittedName>
</protein>
<feature type="transmembrane region" description="Helical" evidence="1">
    <location>
        <begin position="67"/>
        <end position="88"/>
    </location>
</feature>
<gene>
    <name evidence="2" type="ORF">NGF19_13520</name>
</gene>
<evidence type="ECO:0000256" key="1">
    <source>
        <dbReference type="SAM" id="Phobius"/>
    </source>
</evidence>
<keyword evidence="1" id="KW-0472">Membrane</keyword>
<keyword evidence="3" id="KW-1185">Reference proteome</keyword>
<sequence>MIVRIPKDIPDLPAVPGGPRLLPSAVPTAAVVAPAYRPVAATCRLLVALVAAAAVIADLLLGSPVRVLSYFTIQANALLAVVFARSAWRAWTARRPLSPLVTGGTLFYALIAGLVYHVVLVHEPGVFSMTGRTGALTGWPALTNHLLHTLTPAAALLDWLLLTNPAPLGLRHAAKWLPYPLAYLAFSLARGELLPPGTPDRYLYPFLDAAQLGYKSVLANALLLGLSFFGLALLMIVTDHLRPAPVRRRPNTGFRVQPPVG</sequence>
<accession>A0ABT0ZDY5</accession>
<name>A0ABT0ZDY5_9ACTN</name>
<organism evidence="2 3">
    <name type="scientific">Streptomyces macrolidinus</name>
    <dbReference type="NCBI Taxonomy" id="2952607"/>
    <lineage>
        <taxon>Bacteria</taxon>
        <taxon>Bacillati</taxon>
        <taxon>Actinomycetota</taxon>
        <taxon>Actinomycetes</taxon>
        <taxon>Kitasatosporales</taxon>
        <taxon>Streptomycetaceae</taxon>
        <taxon>Streptomyces</taxon>
    </lineage>
</organism>
<reference evidence="2 3" key="1">
    <citation type="submission" date="2022-05" db="EMBL/GenBank/DDBJ databases">
        <title>Streptomyces sp. nov. RY43-2 isolated from soil of a peat swamp forest.</title>
        <authorList>
            <person name="Kanchanasin P."/>
            <person name="Tanasupawat S."/>
            <person name="Phongsopitanun W."/>
        </authorList>
    </citation>
    <scope>NUCLEOTIDE SEQUENCE [LARGE SCALE GENOMIC DNA]</scope>
    <source>
        <strain evidence="2 3">RY43-2</strain>
    </source>
</reference>
<dbReference type="RefSeq" id="WP_252425105.1">
    <property type="nucleotide sequence ID" value="NZ_JAMWMR010000009.1"/>
</dbReference>
<feature type="transmembrane region" description="Helical" evidence="1">
    <location>
        <begin position="43"/>
        <end position="61"/>
    </location>
</feature>
<keyword evidence="1" id="KW-1133">Transmembrane helix</keyword>
<dbReference type="Proteomes" id="UP001523219">
    <property type="component" value="Unassembled WGS sequence"/>
</dbReference>